<dbReference type="PANTHER" id="PTHR10515">
    <property type="entry name" value="THYMIDINE PHOSPHORYLASE"/>
    <property type="match status" value="1"/>
</dbReference>
<dbReference type="InterPro" id="IPR018090">
    <property type="entry name" value="Pyrmidine_PPas_bac/euk"/>
</dbReference>
<dbReference type="GO" id="GO:0006213">
    <property type="term" value="P:pyrimidine nucleoside metabolic process"/>
    <property type="evidence" value="ECO:0007669"/>
    <property type="project" value="InterPro"/>
</dbReference>
<dbReference type="Gene3D" id="3.90.1170.30">
    <property type="entry name" value="Pyrimidine nucleoside phosphorylase-like, C-terminal domain"/>
    <property type="match status" value="1"/>
</dbReference>
<dbReference type="InterPro" id="IPR013102">
    <property type="entry name" value="PYNP_C"/>
</dbReference>
<sequence>MRAVDIIMKKRGFKGADLLPLTREEIEFIVSGYVKGEIPDYQISAWLMAVYFNGMTFEETAALTEIMLHSGAVMDLSGITGPFVDKHSTGGVGDKLSLPLAPIVAANGIRVPMMSGRALGHTGGTLDKLEAITGYRTNLNIEEFRNFISKTGFAMTGQTKEIVPADRLMYAMRDVTATVESVPLITASILSKKVAEGSEALVFDVKCGSGAFMKTLEQAEALAVSLTGTAKAMGKKATAFITNMNEPLGNTVGNFLEIEETIDILQGKGPEDTTSLTLKLASEMLILGGKAKTEDDGLRLAKEAVSSGKAYELFMQNVELQGGNTKALLEEVKKRRSPFVEKLIAEQDGYIESIDAFKTGLAGVNLGVGRNKTTDSVCPDAGMEILKHKGDTVKKGDVIMNVYGKNSECLTGAIKILKDSVKYSSSAPSKEALIFKVITQS</sequence>
<comment type="catalytic activity">
    <reaction evidence="6">
        <text>thymidine + phosphate = 2-deoxy-alpha-D-ribose 1-phosphate + thymine</text>
        <dbReference type="Rhea" id="RHEA:16037"/>
        <dbReference type="ChEBI" id="CHEBI:17748"/>
        <dbReference type="ChEBI" id="CHEBI:17821"/>
        <dbReference type="ChEBI" id="CHEBI:43474"/>
        <dbReference type="ChEBI" id="CHEBI:57259"/>
        <dbReference type="EC" id="2.4.2.4"/>
    </reaction>
</comment>
<dbReference type="GO" id="GO:0004645">
    <property type="term" value="F:1,4-alpha-oligoglucan phosphorylase activity"/>
    <property type="evidence" value="ECO:0007669"/>
    <property type="project" value="InterPro"/>
</dbReference>
<dbReference type="InterPro" id="IPR035902">
    <property type="entry name" value="Nuc_phospho_transferase"/>
</dbReference>
<feature type="domain" description="Pyrimidine nucleoside phosphorylase C-terminal" evidence="7">
    <location>
        <begin position="350"/>
        <end position="424"/>
    </location>
</feature>
<evidence type="ECO:0000256" key="1">
    <source>
        <dbReference type="ARBA" id="ARBA00006915"/>
    </source>
</evidence>
<dbReference type="GO" id="GO:0006206">
    <property type="term" value="P:pyrimidine nucleobase metabolic process"/>
    <property type="evidence" value="ECO:0007669"/>
    <property type="project" value="InterPro"/>
</dbReference>
<dbReference type="Proteomes" id="UP000593915">
    <property type="component" value="Chromosome"/>
</dbReference>
<accession>A0A7S6WRG0</accession>
<dbReference type="AlphaFoldDB" id="A0A7S6WRG0"/>
<dbReference type="Pfam" id="PF00591">
    <property type="entry name" value="Glycos_transf_3"/>
    <property type="match status" value="1"/>
</dbReference>
<dbReference type="FunFam" id="3.40.1030.10:FF:000003">
    <property type="entry name" value="Pyrimidine-nucleoside phosphorylase"/>
    <property type="match status" value="1"/>
</dbReference>
<proteinExistence type="inferred from homology"/>
<evidence type="ECO:0000313" key="9">
    <source>
        <dbReference type="Proteomes" id="UP000593915"/>
    </source>
</evidence>
<dbReference type="GO" id="GO:0005829">
    <property type="term" value="C:cytosol"/>
    <property type="evidence" value="ECO:0007669"/>
    <property type="project" value="TreeGrafter"/>
</dbReference>
<dbReference type="EMBL" id="CP061839">
    <property type="protein sequence ID" value="QOW61994.1"/>
    <property type="molecule type" value="Genomic_DNA"/>
</dbReference>
<evidence type="ECO:0000256" key="3">
    <source>
        <dbReference type="ARBA" id="ARBA00011892"/>
    </source>
</evidence>
<evidence type="ECO:0000256" key="4">
    <source>
        <dbReference type="ARBA" id="ARBA00022676"/>
    </source>
</evidence>
<comment type="subunit">
    <text evidence="2">Homodimer.</text>
</comment>
<dbReference type="PROSITE" id="PS00647">
    <property type="entry name" value="THYMID_PHOSPHORYLASE"/>
    <property type="match status" value="1"/>
</dbReference>
<dbReference type="PIRSF" id="PIRSF000478">
    <property type="entry name" value="TP_PyNP"/>
    <property type="match status" value="1"/>
</dbReference>
<keyword evidence="4 8" id="KW-0328">Glycosyltransferase</keyword>
<dbReference type="SUPFAM" id="SSF47648">
    <property type="entry name" value="Nucleoside phosphorylase/phosphoribosyltransferase N-terminal domain"/>
    <property type="match status" value="1"/>
</dbReference>
<dbReference type="NCBIfam" id="NF004490">
    <property type="entry name" value="PRK05820.1"/>
    <property type="match status" value="1"/>
</dbReference>
<dbReference type="NCBIfam" id="TIGR02644">
    <property type="entry name" value="Y_phosphoryl"/>
    <property type="match status" value="1"/>
</dbReference>
<evidence type="ECO:0000259" key="7">
    <source>
        <dbReference type="SMART" id="SM00941"/>
    </source>
</evidence>
<dbReference type="InterPro" id="IPR000312">
    <property type="entry name" value="Glycosyl_Trfase_fam3"/>
</dbReference>
<evidence type="ECO:0000256" key="6">
    <source>
        <dbReference type="ARBA" id="ARBA00048550"/>
    </source>
</evidence>
<dbReference type="SUPFAM" id="SSF52418">
    <property type="entry name" value="Nucleoside phosphorylase/phosphoribosyltransferase catalytic domain"/>
    <property type="match status" value="1"/>
</dbReference>
<dbReference type="InterPro" id="IPR036566">
    <property type="entry name" value="PYNP-like_C_sf"/>
</dbReference>
<dbReference type="GO" id="GO:0009032">
    <property type="term" value="F:thymidine phosphorylase activity"/>
    <property type="evidence" value="ECO:0007669"/>
    <property type="project" value="UniProtKB-EC"/>
</dbReference>
<dbReference type="InterPro" id="IPR017872">
    <property type="entry name" value="Pyrmidine_PPase_CS"/>
</dbReference>
<dbReference type="Gene3D" id="3.40.1030.10">
    <property type="entry name" value="Nucleoside phosphorylase/phosphoribosyltransferase catalytic domain"/>
    <property type="match status" value="1"/>
</dbReference>
<dbReference type="InterPro" id="IPR000053">
    <property type="entry name" value="Thymidine/pyrmidine_PPase"/>
</dbReference>
<dbReference type="InterPro" id="IPR017459">
    <property type="entry name" value="Glycosyl_Trfase_fam3_N_dom"/>
</dbReference>
<protein>
    <recommendedName>
        <fullName evidence="3">thymidine phosphorylase</fullName>
        <ecNumber evidence="3">2.4.2.4</ecNumber>
    </recommendedName>
</protein>
<name>A0A7S6WRG0_9SPIR</name>
<evidence type="ECO:0000313" key="8">
    <source>
        <dbReference type="EMBL" id="QOW61994.1"/>
    </source>
</evidence>
<dbReference type="Gene3D" id="1.20.970.10">
    <property type="entry name" value="Transferase, Pyrimidine Nucleoside Phosphorylase, Chain C"/>
    <property type="match status" value="1"/>
</dbReference>
<dbReference type="Pfam" id="PF07831">
    <property type="entry name" value="PYNP_C"/>
    <property type="match status" value="1"/>
</dbReference>
<organism evidence="8 9">
    <name type="scientific">Treponema pedis</name>
    <dbReference type="NCBI Taxonomy" id="409322"/>
    <lineage>
        <taxon>Bacteria</taxon>
        <taxon>Pseudomonadati</taxon>
        <taxon>Spirochaetota</taxon>
        <taxon>Spirochaetia</taxon>
        <taxon>Spirochaetales</taxon>
        <taxon>Treponemataceae</taxon>
        <taxon>Treponema</taxon>
    </lineage>
</organism>
<evidence type="ECO:0000256" key="5">
    <source>
        <dbReference type="ARBA" id="ARBA00022679"/>
    </source>
</evidence>
<dbReference type="Pfam" id="PF02885">
    <property type="entry name" value="Glycos_trans_3N"/>
    <property type="match status" value="1"/>
</dbReference>
<comment type="similarity">
    <text evidence="1">Belongs to the thymidine/pyrimidine-nucleoside phosphorylase family.</text>
</comment>
<dbReference type="PANTHER" id="PTHR10515:SF0">
    <property type="entry name" value="THYMIDINE PHOSPHORYLASE"/>
    <property type="match status" value="1"/>
</dbReference>
<dbReference type="InterPro" id="IPR036320">
    <property type="entry name" value="Glycosyl_Trfase_fam3_N_dom_sf"/>
</dbReference>
<evidence type="ECO:0000256" key="2">
    <source>
        <dbReference type="ARBA" id="ARBA00011738"/>
    </source>
</evidence>
<keyword evidence="5 8" id="KW-0808">Transferase</keyword>
<gene>
    <name evidence="8" type="ORF">IFE08_06590</name>
</gene>
<dbReference type="RefSeq" id="WP_194077487.1">
    <property type="nucleotide sequence ID" value="NZ_CP061839.1"/>
</dbReference>
<reference evidence="8 9" key="1">
    <citation type="submission" date="2020-09" db="EMBL/GenBank/DDBJ databases">
        <title>Characterization of Treponema spp. from bovine digital dermatitis in Korea.</title>
        <authorList>
            <person name="Espiritu H.M."/>
            <person name="Cho Y.I."/>
            <person name="Mamuad L."/>
        </authorList>
    </citation>
    <scope>NUCLEOTIDE SEQUENCE [LARGE SCALE GENOMIC DNA]</scope>
    <source>
        <strain evidence="8 9">KS1</strain>
    </source>
</reference>
<dbReference type="SUPFAM" id="SSF54680">
    <property type="entry name" value="Pyrimidine nucleoside phosphorylase C-terminal domain"/>
    <property type="match status" value="1"/>
</dbReference>
<dbReference type="EC" id="2.4.2.4" evidence="3"/>
<dbReference type="SMART" id="SM00941">
    <property type="entry name" value="PYNP_C"/>
    <property type="match status" value="1"/>
</dbReference>